<feature type="domain" description="Peptidase S74" evidence="4">
    <location>
        <begin position="785"/>
        <end position="933"/>
    </location>
</feature>
<dbReference type="KEGG" id="vg:56135838"/>
<evidence type="ECO:0000259" key="4">
    <source>
        <dbReference type="PROSITE" id="PS51688"/>
    </source>
</evidence>
<name>A0A6B9LJD0_9CAUD</name>
<protein>
    <recommendedName>
        <fullName evidence="4">Peptidase S74 domain-containing protein</fullName>
    </recommendedName>
</protein>
<dbReference type="CDD" id="cd10144">
    <property type="entry name" value="Peptidase_S74_CIMCD"/>
    <property type="match status" value="1"/>
</dbReference>
<evidence type="ECO:0000256" key="3">
    <source>
        <dbReference type="SAM" id="MobiDB-lite"/>
    </source>
</evidence>
<evidence type="ECO:0000313" key="5">
    <source>
        <dbReference type="EMBL" id="QHB43347.1"/>
    </source>
</evidence>
<keyword evidence="6" id="KW-1185">Reference proteome</keyword>
<proteinExistence type="predicted"/>
<sequence length="935" mass="101617">MALYREGKAAMAADGTVTGTGTKWQSSLSLIRPGATIIFLSSPIQMAVVNKVVSDTEIKAITTKGAVVASTDYAILLSDSLTVDGLAQDVAETLRYYQSQETVIADAVEFFKEFDFESLQNLANKIKADSEAAESSAAAAAASESKAKTSEDNAKSSENSAKNSEVAAETTRYQIQQIIDNAGDQSTLVVLAQPDGASKSGWKRDPLHAAIKTQTVSAALSAIQISVWEFAHYITDKPDASDPNTWDWSPAIQAAFDYIGTYVSLTINGKTRYASASLNFPTGYYRCSSQVIADYSSYSGYVYGRPRLTITGYGASIGCGVEQDFTWKVIGTLLNMCGPDFIADSTVNYSYAMKLGDETKTTSNYAVTGVLRDVRGFNLTKFVTFGWAFDMRIEGPYATGFKQDPNVTEPATYFEILEHVSDNCNHLVFIRPQGETANTKNFEYFRINGNSHLSTHHNIHMFGGHFESHQYGIKFVNAVKNASGRPAVHQCSFNGVLFLENGSGDAALDALTPAASAHLLELDQASCIELNCCRVATTNTTTEAFDSSKHKALIKYSGSALSLVIRGGYFVTAFASVAGSNQNRYTLIDISDHQAGKRAVEFSGRYSMNNFSTAHSTGRVLSGWVSGNRKWIEEVSDDGLEYSWSYSTSSNLTGTPSKMFSIDSTGTFSVNAVKASGISVNDIKSDTVDVSTSFSIGYKNTIPGSRSVDFYGAGTTELTGQVYGNSAGSITVKSTNNIFLSPNGGAGETQATGNIKPTVAASYNIGTASLPWKDGFFQNTITVVSDDDHKPVKDVIPDAVLDIFDSLEIKRWKYDWAIAEKGEDNARWHVGFIAQEIIEAFSNAGLDAQDYAFLVWREWDAEPAQYEQVLVRDAVTDPETGEVISEPVFESRIVSDAINAGARWELVPHEINFILAACQDRRMKRLELLLGKQMD</sequence>
<dbReference type="GO" id="GO:0098015">
    <property type="term" value="C:virus tail"/>
    <property type="evidence" value="ECO:0007669"/>
    <property type="project" value="UniProtKB-KW"/>
</dbReference>
<dbReference type="EMBL" id="MN783016">
    <property type="protein sequence ID" value="QHB43347.1"/>
    <property type="molecule type" value="Genomic_DNA"/>
</dbReference>
<reference evidence="5 6" key="1">
    <citation type="submission" date="2019-12" db="EMBL/GenBank/DDBJ databases">
        <title>Isolation and characterization of bacteriophage infecting extended spectrum-lactamase-producing clinical isolates of Klebsiella pneumoniae and evaluation of therapeutic efficacy in vitro.</title>
        <authorList>
            <person name="Wintachai P."/>
            <person name="Naknaen A."/>
            <person name="Pomwised R."/>
            <person name="Smith D.R."/>
        </authorList>
    </citation>
    <scope>NUCLEOTIDE SEQUENCE [LARGE SCALE GENOMIC DNA]</scope>
</reference>
<dbReference type="Gene3D" id="1.10.10.10">
    <property type="entry name" value="Winged helix-like DNA-binding domain superfamily/Winged helix DNA-binding domain"/>
    <property type="match status" value="1"/>
</dbReference>
<dbReference type="GeneID" id="56135838"/>
<keyword evidence="2" id="KW-1227">Viral tail protein</keyword>
<dbReference type="Proteomes" id="UP000464316">
    <property type="component" value="Segment"/>
</dbReference>
<dbReference type="PROSITE" id="PS51688">
    <property type="entry name" value="ICA"/>
    <property type="match status" value="1"/>
</dbReference>
<accession>A0A6B9LJD0</accession>
<dbReference type="InterPro" id="IPR036388">
    <property type="entry name" value="WH-like_DNA-bd_sf"/>
</dbReference>
<evidence type="ECO:0000256" key="2">
    <source>
        <dbReference type="ARBA" id="ARBA00022732"/>
    </source>
</evidence>
<evidence type="ECO:0000256" key="1">
    <source>
        <dbReference type="ARBA" id="ARBA00004328"/>
    </source>
</evidence>
<dbReference type="RefSeq" id="YP_009903565.1">
    <property type="nucleotide sequence ID" value="NC_049848.1"/>
</dbReference>
<organism evidence="5 6">
    <name type="scientific">Klebsiella phage KP1801</name>
    <dbReference type="NCBI Taxonomy" id="2678563"/>
    <lineage>
        <taxon>Viruses</taxon>
        <taxon>Duplodnaviria</taxon>
        <taxon>Heunggongvirae</taxon>
        <taxon>Uroviricota</taxon>
        <taxon>Caudoviricetes</taxon>
        <taxon>Drexlerviridae</taxon>
        <taxon>Webervirus</taxon>
        <taxon>Webervirus KP1801</taxon>
    </lineage>
</organism>
<keyword evidence="2" id="KW-0946">Virion</keyword>
<feature type="compositionally biased region" description="Low complexity" evidence="3">
    <location>
        <begin position="156"/>
        <end position="167"/>
    </location>
</feature>
<dbReference type="Pfam" id="PF13884">
    <property type="entry name" value="Peptidase_S74"/>
    <property type="match status" value="1"/>
</dbReference>
<comment type="subcellular location">
    <subcellularLocation>
        <location evidence="1">Virion</location>
    </subcellularLocation>
</comment>
<dbReference type="InterPro" id="IPR030392">
    <property type="entry name" value="S74_ICA"/>
</dbReference>
<evidence type="ECO:0000313" key="6">
    <source>
        <dbReference type="Proteomes" id="UP000464316"/>
    </source>
</evidence>
<feature type="compositionally biased region" description="Basic and acidic residues" evidence="3">
    <location>
        <begin position="145"/>
        <end position="155"/>
    </location>
</feature>
<feature type="region of interest" description="Disordered" evidence="3">
    <location>
        <begin position="143"/>
        <end position="167"/>
    </location>
</feature>